<keyword evidence="3 9" id="KW-0813">Transport</keyword>
<evidence type="ECO:0000256" key="3">
    <source>
        <dbReference type="ARBA" id="ARBA00022448"/>
    </source>
</evidence>
<gene>
    <name evidence="10" type="ORF">A3A65_00280</name>
</gene>
<evidence type="ECO:0000256" key="2">
    <source>
        <dbReference type="ARBA" id="ARBA00008445"/>
    </source>
</evidence>
<keyword evidence="4 9" id="KW-0812">Transmembrane</keyword>
<dbReference type="Pfam" id="PF03840">
    <property type="entry name" value="SecG"/>
    <property type="match status" value="1"/>
</dbReference>
<dbReference type="GO" id="GO:0009306">
    <property type="term" value="P:protein secretion"/>
    <property type="evidence" value="ECO:0007669"/>
    <property type="project" value="UniProtKB-UniRule"/>
</dbReference>
<protein>
    <recommendedName>
        <fullName evidence="9">Protein-export membrane protein SecG</fullName>
    </recommendedName>
</protein>
<accession>A0A1G1W1A5</accession>
<keyword evidence="7 9" id="KW-0811">Translocation</keyword>
<organism evidence="10 11">
    <name type="scientific">Candidatus Chisholmbacteria bacterium RIFCSPLOWO2_01_FULL_49_14</name>
    <dbReference type="NCBI Taxonomy" id="1797593"/>
    <lineage>
        <taxon>Bacteria</taxon>
        <taxon>Candidatus Chisholmiibacteriota</taxon>
    </lineage>
</organism>
<evidence type="ECO:0000256" key="8">
    <source>
        <dbReference type="ARBA" id="ARBA00023136"/>
    </source>
</evidence>
<dbReference type="EMBL" id="MHCL01000011">
    <property type="protein sequence ID" value="OGY21442.1"/>
    <property type="molecule type" value="Genomic_DNA"/>
</dbReference>
<dbReference type="GO" id="GO:0005886">
    <property type="term" value="C:plasma membrane"/>
    <property type="evidence" value="ECO:0007669"/>
    <property type="project" value="UniProtKB-SubCell"/>
</dbReference>
<dbReference type="GO" id="GO:0015450">
    <property type="term" value="F:protein-transporting ATPase activity"/>
    <property type="evidence" value="ECO:0007669"/>
    <property type="project" value="UniProtKB-UniRule"/>
</dbReference>
<evidence type="ECO:0000313" key="10">
    <source>
        <dbReference type="EMBL" id="OGY21442.1"/>
    </source>
</evidence>
<keyword evidence="5 9" id="KW-0653">Protein transport</keyword>
<comment type="caution">
    <text evidence="9">Lacks conserved residue(s) required for the propagation of feature annotation.</text>
</comment>
<evidence type="ECO:0000256" key="6">
    <source>
        <dbReference type="ARBA" id="ARBA00022989"/>
    </source>
</evidence>
<proteinExistence type="inferred from homology"/>
<reference evidence="10 11" key="1">
    <citation type="journal article" date="2016" name="Nat. Commun.">
        <title>Thousands of microbial genomes shed light on interconnected biogeochemical processes in an aquifer system.</title>
        <authorList>
            <person name="Anantharaman K."/>
            <person name="Brown C.T."/>
            <person name="Hug L.A."/>
            <person name="Sharon I."/>
            <person name="Castelle C.J."/>
            <person name="Probst A.J."/>
            <person name="Thomas B.C."/>
            <person name="Singh A."/>
            <person name="Wilkins M.J."/>
            <person name="Karaoz U."/>
            <person name="Brodie E.L."/>
            <person name="Williams K.H."/>
            <person name="Hubbard S.S."/>
            <person name="Banfield J.F."/>
        </authorList>
    </citation>
    <scope>NUCLEOTIDE SEQUENCE [LARGE SCALE GENOMIC DNA]</scope>
</reference>
<comment type="similarity">
    <text evidence="2 9">Belongs to the SecG family.</text>
</comment>
<dbReference type="STRING" id="1797593.A3A65_00280"/>
<keyword evidence="9" id="KW-1003">Cell membrane</keyword>
<evidence type="ECO:0000256" key="9">
    <source>
        <dbReference type="RuleBase" id="RU365087"/>
    </source>
</evidence>
<comment type="subcellular location">
    <subcellularLocation>
        <location evidence="9">Cell membrane</location>
        <topology evidence="9">Multi-pass membrane protein</topology>
    </subcellularLocation>
    <subcellularLocation>
        <location evidence="1">Membrane</location>
        <topology evidence="1">Multi-pass membrane protein</topology>
    </subcellularLocation>
</comment>
<evidence type="ECO:0000256" key="5">
    <source>
        <dbReference type="ARBA" id="ARBA00022927"/>
    </source>
</evidence>
<evidence type="ECO:0000256" key="7">
    <source>
        <dbReference type="ARBA" id="ARBA00023010"/>
    </source>
</evidence>
<comment type="function">
    <text evidence="9">Involved in protein export. Participates in an early event of protein translocation.</text>
</comment>
<dbReference type="Proteomes" id="UP000176723">
    <property type="component" value="Unassembled WGS sequence"/>
</dbReference>
<keyword evidence="6 9" id="KW-1133">Transmembrane helix</keyword>
<dbReference type="InterPro" id="IPR004692">
    <property type="entry name" value="SecG"/>
</dbReference>
<sequence length="72" mass="7648">MKIVLLVVQIVISVLLVGSILLQARGTGLGSAWGGGGESYRSKRGVEKILLYGTVALTLLFLILAIINLRIV</sequence>
<keyword evidence="8 9" id="KW-0472">Membrane</keyword>
<evidence type="ECO:0000256" key="1">
    <source>
        <dbReference type="ARBA" id="ARBA00004141"/>
    </source>
</evidence>
<feature type="transmembrane region" description="Helical" evidence="9">
    <location>
        <begin position="50"/>
        <end position="69"/>
    </location>
</feature>
<dbReference type="NCBIfam" id="TIGR00810">
    <property type="entry name" value="secG"/>
    <property type="match status" value="1"/>
</dbReference>
<dbReference type="AlphaFoldDB" id="A0A1G1W1A5"/>
<evidence type="ECO:0000256" key="4">
    <source>
        <dbReference type="ARBA" id="ARBA00022692"/>
    </source>
</evidence>
<name>A0A1G1W1A5_9BACT</name>
<evidence type="ECO:0000313" key="11">
    <source>
        <dbReference type="Proteomes" id="UP000176723"/>
    </source>
</evidence>
<comment type="caution">
    <text evidence="10">The sequence shown here is derived from an EMBL/GenBank/DDBJ whole genome shotgun (WGS) entry which is preliminary data.</text>
</comment>